<sequence length="695" mass="75796">MPNFKRSDSVLFVQYAGPEHIIAAGVILPILGLLTILLRFHARRSRAQYLGIDDWLLLPAWLMITGMGICLIIGVKNKAFGYPTPKPAGLTTTAENLANINAQLILSQQLEFALTLLVVLGYSFIKFSILFFYRRLFSIRNNLFSFLSWLLISITALWTLAFFFLFIFSCGTHVSANWGSRDDLLKYCREGLKHEQSLYVSEFVITILLVVLPLPTIWNLNLPYKRKVKVTCILLLAFMALAASVVRLVLIIEVTTKNYLDFYDVNQTISTVFYWGMIEAGLALIACCLPVLKILFTKQGIRNLISNIRGLWSEQDFSTETKDSRIFTISSGTGEISTFEDKSLQSPASAVLTGRSMSEMEMEEDELYRVEEARAGFGTGRIGVRKEVEVVVEEIANEMSQQCYYPDGSVTGADTDHPLMIPCSPSASNSACCHAGDVCYENGLCMSAGWWFLYRGGCTDKSFQSSSCPSACTTSTSGGLLNSYQIINTCEDPHKLPRLFTCSDTNAGCSSGNFSLPEGTILAVNLTANATTISSSSLSITTASLIVPSSSSVSHTTSSTIAPIQAGAAATFTSSSTLQTPTNNTNTPGISPLAFGFALGLTLLLSIFLAILLFLEHKKRVLSEGKTVLVDPSQTVNAHYVVGSSKRTSYEEPKGEGVANGVGERGQEFSPVWYPDTPRELAGTEREGGIGGGRE</sequence>
<dbReference type="InterPro" id="IPR052337">
    <property type="entry name" value="SAT4-like"/>
</dbReference>
<dbReference type="OrthoDB" id="5393606at2759"/>
<comment type="subcellular location">
    <subcellularLocation>
        <location evidence="1">Membrane</location>
        <topology evidence="1">Multi-pass membrane protein</topology>
    </subcellularLocation>
</comment>
<keyword evidence="3 7" id="KW-1133">Transmembrane helix</keyword>
<feature type="transmembrane region" description="Helical" evidence="7">
    <location>
        <begin position="232"/>
        <end position="252"/>
    </location>
</feature>
<evidence type="ECO:0000256" key="3">
    <source>
        <dbReference type="ARBA" id="ARBA00022989"/>
    </source>
</evidence>
<feature type="transmembrane region" description="Helical" evidence="7">
    <location>
        <begin position="593"/>
        <end position="615"/>
    </location>
</feature>
<dbReference type="PANTHER" id="PTHR33048">
    <property type="entry name" value="PTH11-LIKE INTEGRAL MEMBRANE PROTEIN (AFU_ORTHOLOGUE AFUA_5G11245)"/>
    <property type="match status" value="1"/>
</dbReference>
<feature type="transmembrane region" description="Helical" evidence="7">
    <location>
        <begin position="272"/>
        <end position="296"/>
    </location>
</feature>
<feature type="region of interest" description="Disordered" evidence="6">
    <location>
        <begin position="647"/>
        <end position="695"/>
    </location>
</feature>
<evidence type="ECO:0000313" key="10">
    <source>
        <dbReference type="Proteomes" id="UP000566819"/>
    </source>
</evidence>
<feature type="transmembrane region" description="Helical" evidence="7">
    <location>
        <begin position="199"/>
        <end position="220"/>
    </location>
</feature>
<keyword evidence="2 7" id="KW-0812">Transmembrane</keyword>
<evidence type="ECO:0000256" key="2">
    <source>
        <dbReference type="ARBA" id="ARBA00022692"/>
    </source>
</evidence>
<proteinExistence type="inferred from homology"/>
<organism evidence="9 10">
    <name type="scientific">Cudoniella acicularis</name>
    <dbReference type="NCBI Taxonomy" id="354080"/>
    <lineage>
        <taxon>Eukaryota</taxon>
        <taxon>Fungi</taxon>
        <taxon>Dikarya</taxon>
        <taxon>Ascomycota</taxon>
        <taxon>Pezizomycotina</taxon>
        <taxon>Leotiomycetes</taxon>
        <taxon>Helotiales</taxon>
        <taxon>Tricladiaceae</taxon>
        <taxon>Cudoniella</taxon>
    </lineage>
</organism>
<dbReference type="InterPro" id="IPR049326">
    <property type="entry name" value="Rhodopsin_dom_fungi"/>
</dbReference>
<dbReference type="EMBL" id="JAAMPI010000904">
    <property type="protein sequence ID" value="KAF4627821.1"/>
    <property type="molecule type" value="Genomic_DNA"/>
</dbReference>
<evidence type="ECO:0000256" key="1">
    <source>
        <dbReference type="ARBA" id="ARBA00004141"/>
    </source>
</evidence>
<keyword evidence="10" id="KW-1185">Reference proteome</keyword>
<dbReference type="AlphaFoldDB" id="A0A8H4VZ59"/>
<dbReference type="GO" id="GO:0016020">
    <property type="term" value="C:membrane"/>
    <property type="evidence" value="ECO:0007669"/>
    <property type="project" value="UniProtKB-SubCell"/>
</dbReference>
<reference evidence="9 10" key="1">
    <citation type="submission" date="2020-03" db="EMBL/GenBank/DDBJ databases">
        <title>Draft Genome Sequence of Cudoniella acicularis.</title>
        <authorList>
            <person name="Buettner E."/>
            <person name="Kellner H."/>
        </authorList>
    </citation>
    <scope>NUCLEOTIDE SEQUENCE [LARGE SCALE GENOMIC DNA]</scope>
    <source>
        <strain evidence="9 10">DSM 108380</strain>
    </source>
</reference>
<feature type="transmembrane region" description="Helical" evidence="7">
    <location>
        <begin position="20"/>
        <end position="42"/>
    </location>
</feature>
<evidence type="ECO:0000256" key="5">
    <source>
        <dbReference type="ARBA" id="ARBA00038359"/>
    </source>
</evidence>
<name>A0A8H4VZ59_9HELO</name>
<evidence type="ECO:0000313" key="9">
    <source>
        <dbReference type="EMBL" id="KAF4627821.1"/>
    </source>
</evidence>
<protein>
    <recommendedName>
        <fullName evidence="8">Rhodopsin domain-containing protein</fullName>
    </recommendedName>
</protein>
<accession>A0A8H4VZ59</accession>
<comment type="similarity">
    <text evidence="5">Belongs to the SAT4 family.</text>
</comment>
<feature type="transmembrane region" description="Helical" evidence="7">
    <location>
        <begin position="145"/>
        <end position="168"/>
    </location>
</feature>
<evidence type="ECO:0000256" key="6">
    <source>
        <dbReference type="SAM" id="MobiDB-lite"/>
    </source>
</evidence>
<dbReference type="PANTHER" id="PTHR33048:SF157">
    <property type="entry name" value="INTEGRAL MEMBRANE PROTEIN"/>
    <property type="match status" value="1"/>
</dbReference>
<evidence type="ECO:0000259" key="8">
    <source>
        <dbReference type="Pfam" id="PF20684"/>
    </source>
</evidence>
<gene>
    <name evidence="9" type="ORF">G7Y89_g10325</name>
</gene>
<comment type="caution">
    <text evidence="9">The sequence shown here is derived from an EMBL/GenBank/DDBJ whole genome shotgun (WGS) entry which is preliminary data.</text>
</comment>
<evidence type="ECO:0000256" key="4">
    <source>
        <dbReference type="ARBA" id="ARBA00023136"/>
    </source>
</evidence>
<feature type="domain" description="Rhodopsin" evidence="8">
    <location>
        <begin position="38"/>
        <end position="297"/>
    </location>
</feature>
<feature type="compositionally biased region" description="Basic and acidic residues" evidence="6">
    <location>
        <begin position="677"/>
        <end position="695"/>
    </location>
</feature>
<keyword evidence="4 7" id="KW-0472">Membrane</keyword>
<feature type="transmembrane region" description="Helical" evidence="7">
    <location>
        <begin position="112"/>
        <end position="133"/>
    </location>
</feature>
<feature type="transmembrane region" description="Helical" evidence="7">
    <location>
        <begin position="54"/>
        <end position="75"/>
    </location>
</feature>
<evidence type="ECO:0000256" key="7">
    <source>
        <dbReference type="SAM" id="Phobius"/>
    </source>
</evidence>
<dbReference type="Proteomes" id="UP000566819">
    <property type="component" value="Unassembled WGS sequence"/>
</dbReference>
<dbReference type="Pfam" id="PF20684">
    <property type="entry name" value="Fung_rhodopsin"/>
    <property type="match status" value="1"/>
</dbReference>